<protein>
    <recommendedName>
        <fullName evidence="1">DUF2061 domain-containing protein</fullName>
    </recommendedName>
</protein>
<dbReference type="InterPro" id="IPR018638">
    <property type="entry name" value="DUF2061_membrane"/>
</dbReference>
<dbReference type="Proteomes" id="UP000245429">
    <property type="component" value="Chromosome"/>
</dbReference>
<feature type="domain" description="DUF2061" evidence="1">
    <location>
        <begin position="10"/>
        <end position="60"/>
    </location>
</feature>
<dbReference type="EMBL" id="CP029463">
    <property type="protein sequence ID" value="AWM13064.1"/>
    <property type="molecule type" value="Genomic_DNA"/>
</dbReference>
<dbReference type="AlphaFoldDB" id="A0A2U8QT92"/>
<evidence type="ECO:0000313" key="2">
    <source>
        <dbReference type="EMBL" id="AWM13064.1"/>
    </source>
</evidence>
<evidence type="ECO:0000259" key="1">
    <source>
        <dbReference type="Pfam" id="PF09834"/>
    </source>
</evidence>
<name>A0A2U8QT92_9FLAO</name>
<gene>
    <name evidence="2" type="ORF">DI487_03735</name>
</gene>
<dbReference type="Pfam" id="PF09834">
    <property type="entry name" value="DUF2061"/>
    <property type="match status" value="2"/>
</dbReference>
<dbReference type="KEGG" id="fse:DI487_03735"/>
<dbReference type="OrthoDB" id="197461at2"/>
<accession>A0A2U8QT92</accession>
<dbReference type="RefSeq" id="WP_109568472.1">
    <property type="nucleotide sequence ID" value="NZ_CP029463.1"/>
</dbReference>
<proteinExistence type="predicted"/>
<keyword evidence="3" id="KW-1185">Reference proteome</keyword>
<evidence type="ECO:0000313" key="3">
    <source>
        <dbReference type="Proteomes" id="UP000245429"/>
    </source>
</evidence>
<reference evidence="2 3" key="1">
    <citation type="submission" date="2018-05" db="EMBL/GenBank/DDBJ databases">
        <title>Flavobacterium sp. MEBiC07310.</title>
        <authorList>
            <person name="Baek K."/>
        </authorList>
    </citation>
    <scope>NUCLEOTIDE SEQUENCE [LARGE SCALE GENOMIC DNA]</scope>
    <source>
        <strain evidence="2 3">MEBiC07310</strain>
    </source>
</reference>
<organism evidence="2 3">
    <name type="scientific">Flavobacterium sediminis</name>
    <dbReference type="NCBI Taxonomy" id="2201181"/>
    <lineage>
        <taxon>Bacteria</taxon>
        <taxon>Pseudomonadati</taxon>
        <taxon>Bacteroidota</taxon>
        <taxon>Flavobacteriia</taxon>
        <taxon>Flavobacteriales</taxon>
        <taxon>Flavobacteriaceae</taxon>
        <taxon>Flavobacterium</taxon>
    </lineage>
</organism>
<sequence length="144" mass="16991">MSKVSPIRHITKAITWRIVGTLDTMLLSWFITANPWVGLKVGVAELITKMTLYYLHERIWYRVDLSRLGLNEDSRKRHLLKAMSWRIVGSIDTFILGWLISGDPFIGIKISIFEVVTKMILYYLHERVWYRIKFGIIKTVDDEY</sequence>
<feature type="domain" description="DUF2061" evidence="1">
    <location>
        <begin position="79"/>
        <end position="129"/>
    </location>
</feature>